<evidence type="ECO:0000256" key="2">
    <source>
        <dbReference type="ARBA" id="ARBA00004370"/>
    </source>
</evidence>
<evidence type="ECO:0000313" key="14">
    <source>
        <dbReference type="EMBL" id="HJA71255.1"/>
    </source>
</evidence>
<evidence type="ECO:0000259" key="13">
    <source>
        <dbReference type="PROSITE" id="PS50885"/>
    </source>
</evidence>
<dbReference type="InterPro" id="IPR003661">
    <property type="entry name" value="HisK_dim/P_dom"/>
</dbReference>
<dbReference type="EC" id="2.7.13.3" evidence="3"/>
<accession>A0A9D2HI85</accession>
<keyword evidence="5" id="KW-0808">Transferase</keyword>
<reference evidence="14" key="1">
    <citation type="journal article" date="2021" name="PeerJ">
        <title>Extensive microbial diversity within the chicken gut microbiome revealed by metagenomics and culture.</title>
        <authorList>
            <person name="Gilroy R."/>
            <person name="Ravi A."/>
            <person name="Getino M."/>
            <person name="Pursley I."/>
            <person name="Horton D.L."/>
            <person name="Alikhan N.F."/>
            <person name="Baker D."/>
            <person name="Gharbi K."/>
            <person name="Hall N."/>
            <person name="Watson M."/>
            <person name="Adriaenssens E.M."/>
            <person name="Foster-Nyarko E."/>
            <person name="Jarju S."/>
            <person name="Secka A."/>
            <person name="Antonio M."/>
            <person name="Oren A."/>
            <person name="Chaudhuri R.R."/>
            <person name="La Ragione R."/>
            <person name="Hildebrand F."/>
            <person name="Pallen M.J."/>
        </authorList>
    </citation>
    <scope>NUCLEOTIDE SEQUENCE</scope>
    <source>
        <strain evidence="14">CHK178-16964</strain>
    </source>
</reference>
<dbReference type="Proteomes" id="UP000823900">
    <property type="component" value="Unassembled WGS sequence"/>
</dbReference>
<keyword evidence="8 11" id="KW-1133">Transmembrane helix</keyword>
<dbReference type="SMART" id="SM00388">
    <property type="entry name" value="HisKA"/>
    <property type="match status" value="1"/>
</dbReference>
<dbReference type="SMART" id="SM00387">
    <property type="entry name" value="HATPase_c"/>
    <property type="match status" value="1"/>
</dbReference>
<feature type="transmembrane region" description="Helical" evidence="11">
    <location>
        <begin position="147"/>
        <end position="174"/>
    </location>
</feature>
<proteinExistence type="predicted"/>
<dbReference type="AlphaFoldDB" id="A0A9D2HI85"/>
<dbReference type="SUPFAM" id="SSF47384">
    <property type="entry name" value="Homodimeric domain of signal transducing histidine kinase"/>
    <property type="match status" value="1"/>
</dbReference>
<protein>
    <recommendedName>
        <fullName evidence="3">histidine kinase</fullName>
        <ecNumber evidence="3">2.7.13.3</ecNumber>
    </recommendedName>
</protein>
<feature type="domain" description="Histidine kinase" evidence="12">
    <location>
        <begin position="238"/>
        <end position="451"/>
    </location>
</feature>
<evidence type="ECO:0000256" key="1">
    <source>
        <dbReference type="ARBA" id="ARBA00000085"/>
    </source>
</evidence>
<evidence type="ECO:0000259" key="12">
    <source>
        <dbReference type="PROSITE" id="PS50109"/>
    </source>
</evidence>
<comment type="caution">
    <text evidence="14">The sequence shown here is derived from an EMBL/GenBank/DDBJ whole genome shotgun (WGS) entry which is preliminary data.</text>
</comment>
<dbReference type="InterPro" id="IPR050428">
    <property type="entry name" value="TCS_sensor_his_kinase"/>
</dbReference>
<dbReference type="CDD" id="cd00075">
    <property type="entry name" value="HATPase"/>
    <property type="match status" value="1"/>
</dbReference>
<dbReference type="InterPro" id="IPR036097">
    <property type="entry name" value="HisK_dim/P_sf"/>
</dbReference>
<dbReference type="InterPro" id="IPR004358">
    <property type="entry name" value="Sig_transdc_His_kin-like_C"/>
</dbReference>
<dbReference type="PROSITE" id="PS50885">
    <property type="entry name" value="HAMP"/>
    <property type="match status" value="1"/>
</dbReference>
<dbReference type="CDD" id="cd00082">
    <property type="entry name" value="HisKA"/>
    <property type="match status" value="1"/>
</dbReference>
<dbReference type="GO" id="GO:0000155">
    <property type="term" value="F:phosphorelay sensor kinase activity"/>
    <property type="evidence" value="ECO:0007669"/>
    <property type="project" value="InterPro"/>
</dbReference>
<name>A0A9D2HI85_9FIRM</name>
<dbReference type="PANTHER" id="PTHR45436:SF5">
    <property type="entry name" value="SENSOR HISTIDINE KINASE TRCS"/>
    <property type="match status" value="1"/>
</dbReference>
<comment type="subcellular location">
    <subcellularLocation>
        <location evidence="2">Membrane</location>
    </subcellularLocation>
</comment>
<dbReference type="Pfam" id="PF00512">
    <property type="entry name" value="HisKA"/>
    <property type="match status" value="1"/>
</dbReference>
<evidence type="ECO:0000256" key="7">
    <source>
        <dbReference type="ARBA" id="ARBA00022777"/>
    </source>
</evidence>
<feature type="transmembrane region" description="Helical" evidence="11">
    <location>
        <begin position="12"/>
        <end position="33"/>
    </location>
</feature>
<dbReference type="Pfam" id="PF00672">
    <property type="entry name" value="HAMP"/>
    <property type="match status" value="1"/>
</dbReference>
<dbReference type="SMART" id="SM00304">
    <property type="entry name" value="HAMP"/>
    <property type="match status" value="1"/>
</dbReference>
<feature type="domain" description="HAMP" evidence="13">
    <location>
        <begin position="175"/>
        <end position="230"/>
    </location>
</feature>
<dbReference type="Pfam" id="PF02518">
    <property type="entry name" value="HATPase_c"/>
    <property type="match status" value="1"/>
</dbReference>
<dbReference type="Gene3D" id="6.10.340.10">
    <property type="match status" value="1"/>
</dbReference>
<keyword evidence="7 14" id="KW-0418">Kinase</keyword>
<dbReference type="EMBL" id="DWZA01000058">
    <property type="protein sequence ID" value="HJA71255.1"/>
    <property type="molecule type" value="Genomic_DNA"/>
</dbReference>
<dbReference type="PANTHER" id="PTHR45436">
    <property type="entry name" value="SENSOR HISTIDINE KINASE YKOH"/>
    <property type="match status" value="1"/>
</dbReference>
<dbReference type="InterPro" id="IPR003660">
    <property type="entry name" value="HAMP_dom"/>
</dbReference>
<keyword evidence="6 11" id="KW-0812">Transmembrane</keyword>
<evidence type="ECO:0000256" key="9">
    <source>
        <dbReference type="ARBA" id="ARBA00023012"/>
    </source>
</evidence>
<keyword evidence="4" id="KW-0597">Phosphoprotein</keyword>
<evidence type="ECO:0000256" key="4">
    <source>
        <dbReference type="ARBA" id="ARBA00022553"/>
    </source>
</evidence>
<dbReference type="Gene3D" id="3.30.565.10">
    <property type="entry name" value="Histidine kinase-like ATPase, C-terminal domain"/>
    <property type="match status" value="1"/>
</dbReference>
<dbReference type="InterPro" id="IPR003594">
    <property type="entry name" value="HATPase_dom"/>
</dbReference>
<keyword evidence="9" id="KW-0902">Two-component regulatory system</keyword>
<dbReference type="Gene3D" id="1.10.287.130">
    <property type="match status" value="1"/>
</dbReference>
<evidence type="ECO:0000256" key="5">
    <source>
        <dbReference type="ARBA" id="ARBA00022679"/>
    </source>
</evidence>
<evidence type="ECO:0000313" key="15">
    <source>
        <dbReference type="Proteomes" id="UP000823900"/>
    </source>
</evidence>
<gene>
    <name evidence="14" type="ORF">IAA07_06690</name>
</gene>
<dbReference type="CDD" id="cd06225">
    <property type="entry name" value="HAMP"/>
    <property type="match status" value="1"/>
</dbReference>
<dbReference type="FunFam" id="3.30.565.10:FF:000006">
    <property type="entry name" value="Sensor histidine kinase WalK"/>
    <property type="match status" value="1"/>
</dbReference>
<dbReference type="PROSITE" id="PS50109">
    <property type="entry name" value="HIS_KIN"/>
    <property type="match status" value="1"/>
</dbReference>
<sequence>MKRTLSTKFKLTLWFTGFLAVLAAVCLGLILVINSHVARTEAFNILSLTVRGNIPNVSANQDRLVLKPEFEFYSNNVYMLIYNKNKALISGQAPPSFPVDAALENGVTKFVPDGESGFYVLDFWIPSGWDDGFWLRGVLNSPDGSQAIHTILAIFSFILPFFILTAAIGGYLIVKKALAPISYITETAESIGEGRDLTRRIGIPKGSDLEVVRLSSAFDHMFERLEQAFEAEKQFTSDASHELRTPTAVILAQCSYAKKHGDTIEDYQEAIEVIDRQAKKMSFLIERLLDLTRLDLGTQKVSREAFDLSAMTAELCEEQDQGGRGISLAADIEPGIVLEGDPFLISRVIVNLLENARKYGKENGHIWARLSAEGGYAVLEVKDDGIGIDPEHIDKIWQRFYQVNPSRKGNSGLGLGLSMVWQIVSLHKGTVKVKSEPGKGSCFTVSLPLHSAS</sequence>
<dbReference type="PRINTS" id="PR00344">
    <property type="entry name" value="BCTRLSENSOR"/>
</dbReference>
<evidence type="ECO:0000256" key="11">
    <source>
        <dbReference type="SAM" id="Phobius"/>
    </source>
</evidence>
<dbReference type="SUPFAM" id="SSF55874">
    <property type="entry name" value="ATPase domain of HSP90 chaperone/DNA topoisomerase II/histidine kinase"/>
    <property type="match status" value="1"/>
</dbReference>
<dbReference type="InterPro" id="IPR036890">
    <property type="entry name" value="HATPase_C_sf"/>
</dbReference>
<evidence type="ECO:0000256" key="10">
    <source>
        <dbReference type="ARBA" id="ARBA00023136"/>
    </source>
</evidence>
<evidence type="ECO:0000256" key="3">
    <source>
        <dbReference type="ARBA" id="ARBA00012438"/>
    </source>
</evidence>
<dbReference type="InterPro" id="IPR005467">
    <property type="entry name" value="His_kinase_dom"/>
</dbReference>
<evidence type="ECO:0000256" key="8">
    <source>
        <dbReference type="ARBA" id="ARBA00022989"/>
    </source>
</evidence>
<comment type="catalytic activity">
    <reaction evidence="1">
        <text>ATP + protein L-histidine = ADP + protein N-phospho-L-histidine.</text>
        <dbReference type="EC" id="2.7.13.3"/>
    </reaction>
</comment>
<keyword evidence="10 11" id="KW-0472">Membrane</keyword>
<dbReference type="GO" id="GO:0005886">
    <property type="term" value="C:plasma membrane"/>
    <property type="evidence" value="ECO:0007669"/>
    <property type="project" value="TreeGrafter"/>
</dbReference>
<reference evidence="14" key="2">
    <citation type="submission" date="2021-04" db="EMBL/GenBank/DDBJ databases">
        <authorList>
            <person name="Gilroy R."/>
        </authorList>
    </citation>
    <scope>NUCLEOTIDE SEQUENCE</scope>
    <source>
        <strain evidence="14">CHK178-16964</strain>
    </source>
</reference>
<evidence type="ECO:0000256" key="6">
    <source>
        <dbReference type="ARBA" id="ARBA00022692"/>
    </source>
</evidence>
<organism evidence="14 15">
    <name type="scientific">Candidatus Lachnoclostridium stercoravium</name>
    <dbReference type="NCBI Taxonomy" id="2838633"/>
    <lineage>
        <taxon>Bacteria</taxon>
        <taxon>Bacillati</taxon>
        <taxon>Bacillota</taxon>
        <taxon>Clostridia</taxon>
        <taxon>Lachnospirales</taxon>
        <taxon>Lachnospiraceae</taxon>
    </lineage>
</organism>